<gene>
    <name evidence="2" type="ORF">THAOC_27454</name>
</gene>
<feature type="compositionally biased region" description="Polar residues" evidence="1">
    <location>
        <begin position="555"/>
        <end position="571"/>
    </location>
</feature>
<proteinExistence type="predicted"/>
<evidence type="ECO:0000313" key="3">
    <source>
        <dbReference type="Proteomes" id="UP000266841"/>
    </source>
</evidence>
<accession>K0RWH0</accession>
<dbReference type="AlphaFoldDB" id="K0RWH0"/>
<feature type="region of interest" description="Disordered" evidence="1">
    <location>
        <begin position="388"/>
        <end position="429"/>
    </location>
</feature>
<comment type="caution">
    <text evidence="2">The sequence shown here is derived from an EMBL/GenBank/DDBJ whole genome shotgun (WGS) entry which is preliminary data.</text>
</comment>
<feature type="region of interest" description="Disordered" evidence="1">
    <location>
        <begin position="826"/>
        <end position="846"/>
    </location>
</feature>
<dbReference type="Proteomes" id="UP000266841">
    <property type="component" value="Unassembled WGS sequence"/>
</dbReference>
<name>K0RWH0_THAOC</name>
<evidence type="ECO:0000313" key="2">
    <source>
        <dbReference type="EMBL" id="EJK53166.1"/>
    </source>
</evidence>
<reference evidence="2 3" key="1">
    <citation type="journal article" date="2012" name="Genome Biol.">
        <title>Genome and low-iron response of an oceanic diatom adapted to chronic iron limitation.</title>
        <authorList>
            <person name="Lommer M."/>
            <person name="Specht M."/>
            <person name="Roy A.S."/>
            <person name="Kraemer L."/>
            <person name="Andreson R."/>
            <person name="Gutowska M.A."/>
            <person name="Wolf J."/>
            <person name="Bergner S.V."/>
            <person name="Schilhabel M.B."/>
            <person name="Klostermeier U.C."/>
            <person name="Beiko R.G."/>
            <person name="Rosenstiel P."/>
            <person name="Hippler M."/>
            <person name="Laroche J."/>
        </authorList>
    </citation>
    <scope>NUCLEOTIDE SEQUENCE [LARGE SCALE GENOMIC DNA]</scope>
    <source>
        <strain evidence="2 3">CCMP1005</strain>
    </source>
</reference>
<feature type="compositionally biased region" description="Low complexity" evidence="1">
    <location>
        <begin position="395"/>
        <end position="406"/>
    </location>
</feature>
<protein>
    <submittedName>
        <fullName evidence="2">Uncharacterized protein</fullName>
    </submittedName>
</protein>
<sequence length="846" mass="93554">MVRQVLIKVLEQRKRYAAKLESLLYNDDDEEETPIETGESAHLIEYLKAWFMLPLKKGSDESRAATHEKRFLKQAFECIKANRTADSAVMLTDTEGDLSCLPIEVKSRCSPRTYDKEMKQIEDVRRMMGSGLYMRSSTECLIQRQMTMTPVAIVTAESVIIHRVLAIYEVGKRIATRLRQHTDLFENDLKSLYLPTNEMPRLSDEWKQAIASDSVKRLKLDEDSFLQRLAIWRVLDVDRSNEARRKRRIQYQRSIELPLPQTVINGIIPMTHGLWNNFKGGSDTSTHVADNVKESVGFRTDNNAACARLLIYFAIAFHRGKQWFHAKRALTFYPSLAQASHANNERAAMYDSLLHLSDTLLGVARKSQLETLKVGLDGMGGEIVQLNVSTSVPEQQTSSRTTRQRSNMPSLGVKTGHTPVNRSKTDEQFEERRRGCLGKFLYCQLIPDPAAKRKGTGSGTEFGECVIGVIAGRITSVLTVGSDTAKDVGIYTCYHAAHRNAWNEHATSNRAAILRAGRDEQGDPAMAAEPKISSVGTYASPATMPPSMPDLPASTGHTATGSPTTRQNINLSVGFRRNPPGPEPRTRSATIVLGRLRPDDAQPGRGNLNQKLSGPSCIYPKTSVHLYPALGAGEPVDEVQSELDTRVPLPFLSPPSPPLVAPHPRAVPHPDPPSLFCLALRAASASPSAHLLPTSRKEEHLNAEMDGADEHEVHSDSDNDSDVGAIDNWLSILSLGEMRSDVASASSTDAECMYLAHSDRGDSIRALTEPDYFRLISSSLSTIQPMSENFGRPEPDFISFPRQSAHHPTKEAHFSSGRELSSEVGANMRGFRGFPTTPPLSSVLDR</sequence>
<feature type="region of interest" description="Disordered" evidence="1">
    <location>
        <begin position="540"/>
        <end position="587"/>
    </location>
</feature>
<keyword evidence="3" id="KW-1185">Reference proteome</keyword>
<dbReference type="EMBL" id="AGNL01038348">
    <property type="protein sequence ID" value="EJK53166.1"/>
    <property type="molecule type" value="Genomic_DNA"/>
</dbReference>
<evidence type="ECO:0000256" key="1">
    <source>
        <dbReference type="SAM" id="MobiDB-lite"/>
    </source>
</evidence>
<organism evidence="2 3">
    <name type="scientific">Thalassiosira oceanica</name>
    <name type="common">Marine diatom</name>
    <dbReference type="NCBI Taxonomy" id="159749"/>
    <lineage>
        <taxon>Eukaryota</taxon>
        <taxon>Sar</taxon>
        <taxon>Stramenopiles</taxon>
        <taxon>Ochrophyta</taxon>
        <taxon>Bacillariophyta</taxon>
        <taxon>Coscinodiscophyceae</taxon>
        <taxon>Thalassiosirophycidae</taxon>
        <taxon>Thalassiosirales</taxon>
        <taxon>Thalassiosiraceae</taxon>
        <taxon>Thalassiosira</taxon>
    </lineage>
</organism>